<dbReference type="Proteomes" id="UP000310168">
    <property type="component" value="Unassembled WGS sequence"/>
</dbReference>
<comment type="caution">
    <text evidence="2">The sequence shown here is derived from an EMBL/GenBank/DDBJ whole genome shotgun (WGS) entry which is preliminary data.</text>
</comment>
<feature type="non-terminal residue" evidence="2">
    <location>
        <position position="158"/>
    </location>
</feature>
<dbReference type="InterPro" id="IPR021810">
    <property type="entry name" value="T1RH-like_C"/>
</dbReference>
<dbReference type="Pfam" id="PF11867">
    <property type="entry name" value="T1RH-like_C"/>
    <property type="match status" value="1"/>
</dbReference>
<accession>A0ABY2TLZ1</accession>
<proteinExistence type="predicted"/>
<feature type="domain" description="Type I restriction enzyme HindI endonuclease subunit-like C-terminal" evidence="1">
    <location>
        <begin position="17"/>
        <end position="150"/>
    </location>
</feature>
<dbReference type="EMBL" id="SJDU01000772">
    <property type="protein sequence ID" value="TKZ22293.1"/>
    <property type="molecule type" value="Genomic_DNA"/>
</dbReference>
<evidence type="ECO:0000313" key="2">
    <source>
        <dbReference type="EMBL" id="TKZ22293.1"/>
    </source>
</evidence>
<dbReference type="RefSeq" id="WP_137999486.1">
    <property type="nucleotide sequence ID" value="NZ_SJDU01000772.1"/>
</dbReference>
<reference evidence="2 3" key="1">
    <citation type="journal article" date="2019" name="Anaerobe">
        <title>Brachyspira catarrhinii sp. nov., an anaerobic intestinal spirochaete isolated from vervet monkeys may have been misidentified as Brachyspira aalborgi in previous studies.</title>
        <authorList>
            <person name="Phillips N.D."/>
            <person name="La T."/>
            <person name="Hampson D.J."/>
        </authorList>
    </citation>
    <scope>NUCLEOTIDE SEQUENCE [LARGE SCALE GENOMIC DNA]</scope>
    <source>
        <strain evidence="2 3">Z12</strain>
    </source>
</reference>
<organism evidence="2 3">
    <name type="scientific">Brachyspira catarrhinii</name>
    <dbReference type="NCBI Taxonomy" id="2528966"/>
    <lineage>
        <taxon>Bacteria</taxon>
        <taxon>Pseudomonadati</taxon>
        <taxon>Spirochaetota</taxon>
        <taxon>Spirochaetia</taxon>
        <taxon>Brachyspirales</taxon>
        <taxon>Brachyspiraceae</taxon>
        <taxon>Brachyspira</taxon>
    </lineage>
</organism>
<name>A0ABY2TLZ1_9SPIR</name>
<evidence type="ECO:0000313" key="3">
    <source>
        <dbReference type="Proteomes" id="UP000310168"/>
    </source>
</evidence>
<sequence>RDYTKRDKENYGNMDIANTALPKFKDIIAHIRNIFKDIDYSNFYTCSSTERLDLITKLADYVFSFEEKERNDFLDNAAALKKAEALCRSIISREESAETALYEAVKVIITKMQSHQKLSLREINHRINKILEGSIQSEGIMNIFDGKEDSKELYLFDK</sequence>
<protein>
    <submittedName>
        <fullName evidence="2">DUF3387 domain-containing protein</fullName>
    </submittedName>
</protein>
<feature type="non-terminal residue" evidence="2">
    <location>
        <position position="1"/>
    </location>
</feature>
<keyword evidence="3" id="KW-1185">Reference proteome</keyword>
<evidence type="ECO:0000259" key="1">
    <source>
        <dbReference type="Pfam" id="PF11867"/>
    </source>
</evidence>
<gene>
    <name evidence="2" type="ORF">EZH24_13405</name>
</gene>